<protein>
    <recommendedName>
        <fullName evidence="4">LTD domain-containing protein</fullName>
    </recommendedName>
</protein>
<evidence type="ECO:0000313" key="2">
    <source>
        <dbReference type="EMBL" id="OGG43393.1"/>
    </source>
</evidence>
<dbReference type="Proteomes" id="UP000176633">
    <property type="component" value="Unassembled WGS sequence"/>
</dbReference>
<sequence>MSKLIGFVLLTGAILLILFIGKTAPGGPIANRPSETTVPRANVKLNSGQSPVSAGGRGAAGTVISDSSQSEAQKAYIGSASFFGYPQEYSRITLYSRLKEGEVVDITGWKIKSNKNEIIIPQAVEIYNPDGSAQASDIILKPGNYVELYSLTSPVNRNLRLNKCVGYLEEIYNFQPIYLSRNCPAFSGLEIRQFSGQCQSYLLSLSACKTPDVNFYNNLPGTDEGNACRAFLQTIGYGNCFRGHRQDADFLSNNWIVWLETQTLNLDPRHDYLRLYDRKGNLVSEYNY</sequence>
<evidence type="ECO:0000313" key="3">
    <source>
        <dbReference type="Proteomes" id="UP000176633"/>
    </source>
</evidence>
<organism evidence="2 3">
    <name type="scientific">Candidatus Jorgensenbacteria bacterium RIFCSPLOWO2_12_FULL_42_11</name>
    <dbReference type="NCBI Taxonomy" id="1798473"/>
    <lineage>
        <taxon>Bacteria</taxon>
        <taxon>Candidatus Joergenseniibacteriota</taxon>
    </lineage>
</organism>
<evidence type="ECO:0008006" key="4">
    <source>
        <dbReference type="Google" id="ProtNLM"/>
    </source>
</evidence>
<gene>
    <name evidence="2" type="ORF">A3G50_02500</name>
</gene>
<reference evidence="2 3" key="1">
    <citation type="journal article" date="2016" name="Nat. Commun.">
        <title>Thousands of microbial genomes shed light on interconnected biogeochemical processes in an aquifer system.</title>
        <authorList>
            <person name="Anantharaman K."/>
            <person name="Brown C.T."/>
            <person name="Hug L.A."/>
            <person name="Sharon I."/>
            <person name="Castelle C.J."/>
            <person name="Probst A.J."/>
            <person name="Thomas B.C."/>
            <person name="Singh A."/>
            <person name="Wilkins M.J."/>
            <person name="Karaoz U."/>
            <person name="Brodie E.L."/>
            <person name="Williams K.H."/>
            <person name="Hubbard S.S."/>
            <person name="Banfield J.F."/>
        </authorList>
    </citation>
    <scope>NUCLEOTIDE SEQUENCE [LARGE SCALE GENOMIC DNA]</scope>
</reference>
<dbReference type="EMBL" id="MFKM01000015">
    <property type="protein sequence ID" value="OGG43393.1"/>
    <property type="molecule type" value="Genomic_DNA"/>
</dbReference>
<proteinExistence type="predicted"/>
<comment type="caution">
    <text evidence="2">The sequence shown here is derived from an EMBL/GenBank/DDBJ whole genome shotgun (WGS) entry which is preliminary data.</text>
</comment>
<name>A0A1F6C2U3_9BACT</name>
<accession>A0A1F6C2U3</accession>
<dbReference type="STRING" id="1798473.A3G50_02500"/>
<evidence type="ECO:0000256" key="1">
    <source>
        <dbReference type="SAM" id="MobiDB-lite"/>
    </source>
</evidence>
<dbReference type="AlphaFoldDB" id="A0A1F6C2U3"/>
<feature type="region of interest" description="Disordered" evidence="1">
    <location>
        <begin position="44"/>
        <end position="66"/>
    </location>
</feature>